<dbReference type="AlphaFoldDB" id="A0A2S9GSZ5"/>
<accession>A0A2S9GSZ5</accession>
<feature type="region of interest" description="Disordered" evidence="1">
    <location>
        <begin position="1"/>
        <end position="37"/>
    </location>
</feature>
<dbReference type="EMBL" id="PUGF01000034">
    <property type="protein sequence ID" value="PRC90837.1"/>
    <property type="molecule type" value="Genomic_DNA"/>
</dbReference>
<protein>
    <submittedName>
        <fullName evidence="2">Uncharacterized protein</fullName>
    </submittedName>
</protein>
<proteinExistence type="predicted"/>
<feature type="compositionally biased region" description="Polar residues" evidence="1">
    <location>
        <begin position="1"/>
        <end position="25"/>
    </location>
</feature>
<evidence type="ECO:0000256" key="1">
    <source>
        <dbReference type="SAM" id="MobiDB-lite"/>
    </source>
</evidence>
<name>A0A2S9GSZ5_9BURK</name>
<comment type="caution">
    <text evidence="2">The sequence shown here is derived from an EMBL/GenBank/DDBJ whole genome shotgun (WGS) entry which is preliminary data.</text>
</comment>
<dbReference type="Proteomes" id="UP000237839">
    <property type="component" value="Unassembled WGS sequence"/>
</dbReference>
<evidence type="ECO:0000313" key="3">
    <source>
        <dbReference type="Proteomes" id="UP000237839"/>
    </source>
</evidence>
<gene>
    <name evidence="2" type="ORF">S2091_4418</name>
</gene>
<sequence>MSNLLEISQPTSSEASLTPAQQSQILADDNAAVEQPA</sequence>
<organism evidence="2 3">
    <name type="scientific">Solimicrobium silvestre</name>
    <dbReference type="NCBI Taxonomy" id="2099400"/>
    <lineage>
        <taxon>Bacteria</taxon>
        <taxon>Pseudomonadati</taxon>
        <taxon>Pseudomonadota</taxon>
        <taxon>Betaproteobacteria</taxon>
        <taxon>Burkholderiales</taxon>
        <taxon>Oxalobacteraceae</taxon>
        <taxon>Solimicrobium</taxon>
    </lineage>
</organism>
<keyword evidence="3" id="KW-1185">Reference proteome</keyword>
<reference evidence="2 3" key="1">
    <citation type="submission" date="2018-02" db="EMBL/GenBank/DDBJ databases">
        <title>Solimicrobium silvestre gen. nov., sp. nov., isolated from alpine forest soil.</title>
        <authorList>
            <person name="Margesin R."/>
            <person name="Albuquerque L."/>
            <person name="Zhang D.-C."/>
            <person name="Froufe H.J.C."/>
            <person name="Severino R."/>
            <person name="Roxo I."/>
            <person name="Egas C."/>
            <person name="Da Costa M.S."/>
        </authorList>
    </citation>
    <scope>NUCLEOTIDE SEQUENCE [LARGE SCALE GENOMIC DNA]</scope>
    <source>
        <strain evidence="2 3">S20-91</strain>
    </source>
</reference>
<evidence type="ECO:0000313" key="2">
    <source>
        <dbReference type="EMBL" id="PRC90837.1"/>
    </source>
</evidence>